<dbReference type="Gene3D" id="1.25.40.10">
    <property type="entry name" value="Tetratricopeptide repeat domain"/>
    <property type="match status" value="2"/>
</dbReference>
<evidence type="ECO:0000256" key="2">
    <source>
        <dbReference type="ARBA" id="ARBA00022803"/>
    </source>
</evidence>
<dbReference type="PROSITE" id="PS51996">
    <property type="entry name" value="TR_MART"/>
    <property type="match status" value="1"/>
</dbReference>
<dbReference type="PROSITE" id="PS50005">
    <property type="entry name" value="TPR"/>
    <property type="match status" value="1"/>
</dbReference>
<evidence type="ECO:0000313" key="6">
    <source>
        <dbReference type="Proteomes" id="UP000663868"/>
    </source>
</evidence>
<comment type="caution">
    <text evidence="5">The sequence shown here is derived from an EMBL/GenBank/DDBJ whole genome shotgun (WGS) entry which is preliminary data.</text>
</comment>
<dbReference type="Pfam" id="PF13424">
    <property type="entry name" value="TPR_12"/>
    <property type="match status" value="2"/>
</dbReference>
<dbReference type="EMBL" id="CAJOBB010003573">
    <property type="protein sequence ID" value="CAF4047895.1"/>
    <property type="molecule type" value="Genomic_DNA"/>
</dbReference>
<sequence>MERDDLTIDVKAQKPVLYRGKVMTVSTFENFKKNINGLVAMKGFLSTTTDIKAAEMFAGKGTVPEGSVSVMFKLKIDNWKKCKPSAAIDPKDSAIKDEKEVLFSIGSIWRIISVADKPENGIWCVELTSCPEENKRSIELTNYLKEQLGETSDLWTLGEFLMKMGEYSKAEKYYHLLKTDLKLSNQRADLAKIYSYLGIIHWELSKIDVAIDYFEKAIETAPQDRNLRSTVKYIKQLAQQELKKAPKMLFGKRLASSDVISKSLVANKISTPILKNNLGYAAYQQRKYDEAITLYQEAISIMMLSEVSCLHEISCVYNNLGAVKYDQEDYSAAKGYFEKAIFTIQQLSLKHPWISDYKENLACAQEKNSKRQQVK</sequence>
<reference evidence="5" key="1">
    <citation type="submission" date="2021-02" db="EMBL/GenBank/DDBJ databases">
        <authorList>
            <person name="Nowell W R."/>
        </authorList>
    </citation>
    <scope>NUCLEOTIDE SEQUENCE</scope>
</reference>
<protein>
    <recommendedName>
        <fullName evidence="7">Tetratricopeptide repeat protein</fullName>
    </recommendedName>
</protein>
<dbReference type="SUPFAM" id="SSF48452">
    <property type="entry name" value="TPR-like"/>
    <property type="match status" value="1"/>
</dbReference>
<proteinExistence type="predicted"/>
<evidence type="ECO:0008006" key="7">
    <source>
        <dbReference type="Google" id="ProtNLM"/>
    </source>
</evidence>
<keyword evidence="1" id="KW-0677">Repeat</keyword>
<evidence type="ECO:0000313" key="4">
    <source>
        <dbReference type="EMBL" id="CAF1199730.1"/>
    </source>
</evidence>
<dbReference type="SUPFAM" id="SSF56399">
    <property type="entry name" value="ADP-ribosylation"/>
    <property type="match status" value="1"/>
</dbReference>
<feature type="repeat" description="TPR" evidence="3">
    <location>
        <begin position="191"/>
        <end position="224"/>
    </location>
</feature>
<dbReference type="EMBL" id="CAJNOE010000406">
    <property type="protein sequence ID" value="CAF1199730.1"/>
    <property type="molecule type" value="Genomic_DNA"/>
</dbReference>
<dbReference type="AlphaFoldDB" id="A0A819RHN1"/>
<keyword evidence="2 3" id="KW-0802">TPR repeat</keyword>
<evidence type="ECO:0000256" key="3">
    <source>
        <dbReference type="PROSITE-ProRule" id="PRU00339"/>
    </source>
</evidence>
<dbReference type="Proteomes" id="UP000663860">
    <property type="component" value="Unassembled WGS sequence"/>
</dbReference>
<organism evidence="5 6">
    <name type="scientific">Adineta steineri</name>
    <dbReference type="NCBI Taxonomy" id="433720"/>
    <lineage>
        <taxon>Eukaryota</taxon>
        <taxon>Metazoa</taxon>
        <taxon>Spiralia</taxon>
        <taxon>Gnathifera</taxon>
        <taxon>Rotifera</taxon>
        <taxon>Eurotatoria</taxon>
        <taxon>Bdelloidea</taxon>
        <taxon>Adinetida</taxon>
        <taxon>Adinetidae</taxon>
        <taxon>Adineta</taxon>
    </lineage>
</organism>
<dbReference type="SMART" id="SM00028">
    <property type="entry name" value="TPR"/>
    <property type="match status" value="3"/>
</dbReference>
<dbReference type="PANTHER" id="PTHR45641:SF19">
    <property type="entry name" value="NEPHROCYSTIN-3"/>
    <property type="match status" value="1"/>
</dbReference>
<evidence type="ECO:0000313" key="5">
    <source>
        <dbReference type="EMBL" id="CAF4047895.1"/>
    </source>
</evidence>
<name>A0A819RHN1_9BILA</name>
<accession>A0A819RHN1</accession>
<dbReference type="InterPro" id="IPR011990">
    <property type="entry name" value="TPR-like_helical_dom_sf"/>
</dbReference>
<dbReference type="Gene3D" id="3.90.176.10">
    <property type="entry name" value="Toxin ADP-ribosyltransferase, Chain A, domain 1"/>
    <property type="match status" value="1"/>
</dbReference>
<dbReference type="PROSITE" id="PS50293">
    <property type="entry name" value="TPR_REGION"/>
    <property type="match status" value="1"/>
</dbReference>
<dbReference type="Proteomes" id="UP000663868">
    <property type="component" value="Unassembled WGS sequence"/>
</dbReference>
<evidence type="ECO:0000256" key="1">
    <source>
        <dbReference type="ARBA" id="ARBA00022737"/>
    </source>
</evidence>
<dbReference type="InterPro" id="IPR019734">
    <property type="entry name" value="TPR_rpt"/>
</dbReference>
<dbReference type="PANTHER" id="PTHR45641">
    <property type="entry name" value="TETRATRICOPEPTIDE REPEAT PROTEIN (AFU_ORTHOLOGUE AFUA_6G03870)"/>
    <property type="match status" value="1"/>
</dbReference>
<gene>
    <name evidence="4" type="ORF">IZO911_LOCUS28535</name>
    <name evidence="5" type="ORF">KXQ929_LOCUS31337</name>
</gene>